<evidence type="ECO:0000313" key="2">
    <source>
        <dbReference type="EMBL" id="UVC54462.1"/>
    </source>
</evidence>
<feature type="region of interest" description="Disordered" evidence="1">
    <location>
        <begin position="322"/>
        <end position="345"/>
    </location>
</feature>
<name>A0A976SL12_THEOR</name>
<protein>
    <submittedName>
        <fullName evidence="2">Uncharacterized protein</fullName>
    </submittedName>
</protein>
<dbReference type="AlphaFoldDB" id="A0A976SL12"/>
<proteinExistence type="predicted"/>
<organism evidence="2 3">
    <name type="scientific">Theileria orientalis</name>
    <dbReference type="NCBI Taxonomy" id="68886"/>
    <lineage>
        <taxon>Eukaryota</taxon>
        <taxon>Sar</taxon>
        <taxon>Alveolata</taxon>
        <taxon>Apicomplexa</taxon>
        <taxon>Aconoidasida</taxon>
        <taxon>Piroplasmida</taxon>
        <taxon>Theileriidae</taxon>
        <taxon>Theileria</taxon>
    </lineage>
</organism>
<evidence type="ECO:0000313" key="3">
    <source>
        <dbReference type="Proteomes" id="UP000244803"/>
    </source>
</evidence>
<sequence length="519" mass="60674">MEPFVESSNNHKIETSWDGYTLKSHIYNINSKFKTVNEDLDVLEIKSDNKSIYSSTIYSRNSLGVFVFLYYFDGDWKIKTLNNVSYKHDDKVYHISVSPYLSHESIFLRTNNENNEKRVLFNSELDLDNESDSFVGIDISFSNKMGIRVPDYIKLDKTYKFVKLKKIKFDNHYSEFISVGLQENFIKIQEQHFGNERMNCHISINDFYLNDFINYRSQQFNSKEILERILSYNGVNNDNNDIMSLSCFIELYRREPTEKHNVWNPVINKLDHEYETEFINPFAHVTKLCSCSLLKESIFNKYSMMFTTILDFIEHYVNDDENSSKNYRNNKRTRNGNINNNKHLNNKSNLSMPLEADNDIATQPVSEHGLQHSLINMLKRNESFIVDRNVSITFGDMLLLHSNFHHNNDNVYYADQIDQHLGVANDNNASHCLHIDNCTINDALCVDVTKGTDDFQSLPVVDQVLSSWVIEHKEISKLDTDHHCSRVFIPGDTIEHLREHKRKQKKLISQILTSMDGKS</sequence>
<reference evidence="2" key="1">
    <citation type="submission" date="2022-07" db="EMBL/GenBank/DDBJ databases">
        <title>Evaluation of T. orientalis genome assembly methods using nanopore sequencing and analysis of variation between genomes.</title>
        <authorList>
            <person name="Yam J."/>
            <person name="Micallef M.L."/>
            <person name="Liu M."/>
            <person name="Djordjevic S.P."/>
            <person name="Bogema D.R."/>
            <person name="Jenkins C."/>
        </authorList>
    </citation>
    <scope>NUCLEOTIDE SEQUENCE</scope>
    <source>
        <strain evidence="2">Fish Creek</strain>
    </source>
</reference>
<evidence type="ECO:0000256" key="1">
    <source>
        <dbReference type="SAM" id="MobiDB-lite"/>
    </source>
</evidence>
<gene>
    <name evidence="2" type="ORF">MACJ_004009</name>
</gene>
<accession>A0A976SL12</accession>
<dbReference type="EMBL" id="CP056067">
    <property type="protein sequence ID" value="UVC54462.1"/>
    <property type="molecule type" value="Genomic_DNA"/>
</dbReference>
<feature type="compositionally biased region" description="Low complexity" evidence="1">
    <location>
        <begin position="335"/>
        <end position="345"/>
    </location>
</feature>
<dbReference type="Proteomes" id="UP000244803">
    <property type="component" value="Chromosome 4"/>
</dbReference>